<proteinExistence type="predicted"/>
<dbReference type="PANTHER" id="PTHR10492:SF57">
    <property type="entry name" value="ATP-DEPENDENT DNA HELICASE"/>
    <property type="match status" value="1"/>
</dbReference>
<evidence type="ECO:0000313" key="2">
    <source>
        <dbReference type="Proteomes" id="UP001235939"/>
    </source>
</evidence>
<sequence length="140" mass="16080">MASARQNRWHARVRGGALCIGRMCSVNPKDSERYHLRLLLLHVAGAQRFEDLRTVDDIVCSTFKEAAQRRGLLADDSEWDACLAEAALFQMPCQLRQLSLSLFVTILIFNDPNDPGSLWTKFKGYLIITYRINKDKFLYL</sequence>
<reference evidence="1 2" key="1">
    <citation type="submission" date="2022-01" db="EMBL/GenBank/DDBJ databases">
        <title>A chromosomal length assembly of Cordylochernes scorpioides.</title>
        <authorList>
            <person name="Zeh D."/>
            <person name="Zeh J."/>
        </authorList>
    </citation>
    <scope>NUCLEOTIDE SEQUENCE [LARGE SCALE GENOMIC DNA]</scope>
    <source>
        <strain evidence="1">IN4F17</strain>
        <tissue evidence="1">Whole Body</tissue>
    </source>
</reference>
<dbReference type="Proteomes" id="UP001235939">
    <property type="component" value="Chromosome 14"/>
</dbReference>
<dbReference type="EMBL" id="CP092876">
    <property type="protein sequence ID" value="UYV76687.1"/>
    <property type="molecule type" value="Genomic_DNA"/>
</dbReference>
<gene>
    <name evidence="1" type="ORF">LAZ67_14001760</name>
</gene>
<name>A0ABY6L8A5_9ARAC</name>
<accession>A0ABY6L8A5</accession>
<protein>
    <submittedName>
        <fullName evidence="1">Uncharacterized protein</fullName>
    </submittedName>
</protein>
<evidence type="ECO:0000313" key="1">
    <source>
        <dbReference type="EMBL" id="UYV76687.1"/>
    </source>
</evidence>
<dbReference type="PANTHER" id="PTHR10492">
    <property type="match status" value="1"/>
</dbReference>
<keyword evidence="2" id="KW-1185">Reference proteome</keyword>
<organism evidence="1 2">
    <name type="scientific">Cordylochernes scorpioides</name>
    <dbReference type="NCBI Taxonomy" id="51811"/>
    <lineage>
        <taxon>Eukaryota</taxon>
        <taxon>Metazoa</taxon>
        <taxon>Ecdysozoa</taxon>
        <taxon>Arthropoda</taxon>
        <taxon>Chelicerata</taxon>
        <taxon>Arachnida</taxon>
        <taxon>Pseudoscorpiones</taxon>
        <taxon>Cheliferoidea</taxon>
        <taxon>Chernetidae</taxon>
        <taxon>Cordylochernes</taxon>
    </lineage>
</organism>